<dbReference type="AlphaFoldDB" id="A0A9Q1JVM7"/>
<dbReference type="Gene3D" id="3.40.50.1000">
    <property type="entry name" value="HAD superfamily/HAD-like"/>
    <property type="match status" value="1"/>
</dbReference>
<proteinExistence type="predicted"/>
<evidence type="ECO:0000256" key="1">
    <source>
        <dbReference type="SAM" id="MobiDB-lite"/>
    </source>
</evidence>
<reference evidence="2" key="1">
    <citation type="submission" date="2022-04" db="EMBL/GenBank/DDBJ databases">
        <title>Carnegiea gigantea Genome sequencing and assembly v2.</title>
        <authorList>
            <person name="Copetti D."/>
            <person name="Sanderson M.J."/>
            <person name="Burquez A."/>
            <person name="Wojciechowski M.F."/>
        </authorList>
    </citation>
    <scope>NUCLEOTIDE SEQUENCE</scope>
    <source>
        <strain evidence="2">SGP5-SGP5p</strain>
        <tissue evidence="2">Aerial part</tissue>
    </source>
</reference>
<dbReference type="OrthoDB" id="426235at2759"/>
<sequence length="161" mass="17534">MTGGSRRPKVQQTSGGPPMATPGTLKFTGHRGPAPGERGMGVEPKKKATFGQLFQLTFSPALSREFRPYKPDPAPLLHICSIWGVQPSEVIMVGDSLKDDVACGKRAGAYACLLDETGRYGSSDFAEVDYKPDFKVSSLTEVQCLLEAHFDFETMISVYEL</sequence>
<name>A0A9Q1JVM7_9CARY</name>
<dbReference type="EMBL" id="JAKOGI010000670">
    <property type="protein sequence ID" value="KAJ8431687.1"/>
    <property type="molecule type" value="Genomic_DNA"/>
</dbReference>
<dbReference type="PANTHER" id="PTHR43885">
    <property type="entry name" value="HALOACID DEHALOGENASE-LIKE HYDROLASE"/>
    <property type="match status" value="1"/>
</dbReference>
<evidence type="ECO:0000313" key="2">
    <source>
        <dbReference type="EMBL" id="KAJ8431687.1"/>
    </source>
</evidence>
<dbReference type="InterPro" id="IPR006439">
    <property type="entry name" value="HAD-SF_hydro_IA"/>
</dbReference>
<dbReference type="InterPro" id="IPR023214">
    <property type="entry name" value="HAD_sf"/>
</dbReference>
<dbReference type="Proteomes" id="UP001153076">
    <property type="component" value="Unassembled WGS sequence"/>
</dbReference>
<dbReference type="SUPFAM" id="SSF56784">
    <property type="entry name" value="HAD-like"/>
    <property type="match status" value="1"/>
</dbReference>
<dbReference type="Pfam" id="PF13242">
    <property type="entry name" value="Hydrolase_like"/>
    <property type="match status" value="1"/>
</dbReference>
<dbReference type="NCBIfam" id="TIGR01549">
    <property type="entry name" value="HAD-SF-IA-v1"/>
    <property type="match status" value="1"/>
</dbReference>
<dbReference type="InterPro" id="IPR036412">
    <property type="entry name" value="HAD-like_sf"/>
</dbReference>
<accession>A0A9Q1JVM7</accession>
<organism evidence="2 3">
    <name type="scientific">Carnegiea gigantea</name>
    <dbReference type="NCBI Taxonomy" id="171969"/>
    <lineage>
        <taxon>Eukaryota</taxon>
        <taxon>Viridiplantae</taxon>
        <taxon>Streptophyta</taxon>
        <taxon>Embryophyta</taxon>
        <taxon>Tracheophyta</taxon>
        <taxon>Spermatophyta</taxon>
        <taxon>Magnoliopsida</taxon>
        <taxon>eudicotyledons</taxon>
        <taxon>Gunneridae</taxon>
        <taxon>Pentapetalae</taxon>
        <taxon>Caryophyllales</taxon>
        <taxon>Cactineae</taxon>
        <taxon>Cactaceae</taxon>
        <taxon>Cactoideae</taxon>
        <taxon>Echinocereeae</taxon>
        <taxon>Carnegiea</taxon>
    </lineage>
</organism>
<gene>
    <name evidence="2" type="ORF">Cgig2_015077</name>
</gene>
<protein>
    <submittedName>
        <fullName evidence="2">Uncharacterized protein</fullName>
    </submittedName>
</protein>
<keyword evidence="3" id="KW-1185">Reference proteome</keyword>
<dbReference type="PANTHER" id="PTHR43885:SF1">
    <property type="entry name" value="SUPERFAMILY HYDROLASE, PUTATIVE (AFU_ORTHOLOGUE AFUA_4G13290)-RELATED"/>
    <property type="match status" value="1"/>
</dbReference>
<evidence type="ECO:0000313" key="3">
    <source>
        <dbReference type="Proteomes" id="UP001153076"/>
    </source>
</evidence>
<comment type="caution">
    <text evidence="2">The sequence shown here is derived from an EMBL/GenBank/DDBJ whole genome shotgun (WGS) entry which is preliminary data.</text>
</comment>
<dbReference type="GO" id="GO:0009507">
    <property type="term" value="C:chloroplast"/>
    <property type="evidence" value="ECO:0007669"/>
    <property type="project" value="TreeGrafter"/>
</dbReference>
<feature type="region of interest" description="Disordered" evidence="1">
    <location>
        <begin position="1"/>
        <end position="43"/>
    </location>
</feature>